<sequence>MNTNNRNLKVLTQPLLCVDSISKPELSSHLELVNIIKRFEYCSGWTLLIAPDHLPKKDVLKQYAVNLDKVLIVHKKHCNDVLFTAYQGLRNENCSALVIWDGLISKSEYALLNAKAKTVNTALYLLNKNTDDQAVVHH</sequence>
<keyword evidence="2" id="KW-1185">Reference proteome</keyword>
<dbReference type="RefSeq" id="WP_105052831.1">
    <property type="nucleotide sequence ID" value="NZ_BMYG01000006.1"/>
</dbReference>
<comment type="caution">
    <text evidence="1">The sequence shown here is derived from an EMBL/GenBank/DDBJ whole genome shotgun (WGS) entry which is preliminary data.</text>
</comment>
<dbReference type="EMBL" id="MSCH01000003">
    <property type="protein sequence ID" value="PQJ54316.1"/>
    <property type="molecule type" value="Genomic_DNA"/>
</dbReference>
<dbReference type="InterPro" id="IPR027417">
    <property type="entry name" value="P-loop_NTPase"/>
</dbReference>
<dbReference type="Proteomes" id="UP000239007">
    <property type="component" value="Unassembled WGS sequence"/>
</dbReference>
<organism evidence="1 2">
    <name type="scientific">Psychrosphaera saromensis</name>
    <dbReference type="NCBI Taxonomy" id="716813"/>
    <lineage>
        <taxon>Bacteria</taxon>
        <taxon>Pseudomonadati</taxon>
        <taxon>Pseudomonadota</taxon>
        <taxon>Gammaproteobacteria</taxon>
        <taxon>Alteromonadales</taxon>
        <taxon>Pseudoalteromonadaceae</taxon>
        <taxon>Psychrosphaera</taxon>
    </lineage>
</organism>
<evidence type="ECO:0000313" key="1">
    <source>
        <dbReference type="EMBL" id="PQJ54316.1"/>
    </source>
</evidence>
<proteinExistence type="predicted"/>
<dbReference type="AlphaFoldDB" id="A0A2S7UWG1"/>
<evidence type="ECO:0000313" key="2">
    <source>
        <dbReference type="Proteomes" id="UP000239007"/>
    </source>
</evidence>
<dbReference type="SUPFAM" id="SSF52540">
    <property type="entry name" value="P-loop containing nucleoside triphosphate hydrolases"/>
    <property type="match status" value="1"/>
</dbReference>
<name>A0A2S7UWG1_9GAMM</name>
<dbReference type="OrthoDB" id="6310227at2"/>
<protein>
    <recommendedName>
        <fullName evidence="3">Cell division inhibitor SulA</fullName>
    </recommendedName>
</protein>
<gene>
    <name evidence="1" type="ORF">BTO11_12065</name>
</gene>
<reference evidence="1 2" key="1">
    <citation type="submission" date="2016-12" db="EMBL/GenBank/DDBJ databases">
        <title>Diversity of luminous bacteria.</title>
        <authorList>
            <person name="Yoshizawa S."/>
            <person name="Kogure K."/>
        </authorList>
    </citation>
    <scope>NUCLEOTIDE SEQUENCE [LARGE SCALE GENOMIC DNA]</scope>
    <source>
        <strain evidence="1 2">SA4-48</strain>
    </source>
</reference>
<dbReference type="Gene3D" id="3.40.50.300">
    <property type="entry name" value="P-loop containing nucleotide triphosphate hydrolases"/>
    <property type="match status" value="1"/>
</dbReference>
<evidence type="ECO:0008006" key="3">
    <source>
        <dbReference type="Google" id="ProtNLM"/>
    </source>
</evidence>
<accession>A0A2S7UWG1</accession>